<evidence type="ECO:0000313" key="2">
    <source>
        <dbReference type="EMBL" id="EKF56815.1"/>
    </source>
</evidence>
<keyword evidence="3" id="KW-1185">Reference proteome</keyword>
<dbReference type="OrthoDB" id="1117162at2"/>
<gene>
    <name evidence="2" type="ORF">I215_01335</name>
</gene>
<dbReference type="Proteomes" id="UP000007364">
    <property type="component" value="Unassembled WGS sequence"/>
</dbReference>
<name>K2PVX6_9FLAO</name>
<keyword evidence="1" id="KW-0732">Signal</keyword>
<protein>
    <recommendedName>
        <fullName evidence="4">Outer membrane protein beta-barrel domain-containing protein</fullName>
    </recommendedName>
</protein>
<dbReference type="STRING" id="555500.I215_01335"/>
<dbReference type="eggNOG" id="COG3047">
    <property type="taxonomic scope" value="Bacteria"/>
</dbReference>
<dbReference type="InterPro" id="IPR011250">
    <property type="entry name" value="OMP/PagP_B-barrel"/>
</dbReference>
<feature type="signal peptide" evidence="1">
    <location>
        <begin position="1"/>
        <end position="20"/>
    </location>
</feature>
<dbReference type="SUPFAM" id="SSF56925">
    <property type="entry name" value="OMPA-like"/>
    <property type="match status" value="1"/>
</dbReference>
<dbReference type="AlphaFoldDB" id="K2PVX6"/>
<reference evidence="2 3" key="1">
    <citation type="journal article" date="2012" name="J. Bacteriol.">
        <title>Genome Sequence of Galbibacter marinum Type Strain ck-I2-15.</title>
        <authorList>
            <person name="Lai Q."/>
            <person name="Li C."/>
            <person name="Shao Z."/>
        </authorList>
    </citation>
    <scope>NUCLEOTIDE SEQUENCE [LARGE SCALE GENOMIC DNA]</scope>
    <source>
        <strain evidence="3">ck-I2-15</strain>
    </source>
</reference>
<dbReference type="EMBL" id="AMSG01000001">
    <property type="protein sequence ID" value="EKF56815.1"/>
    <property type="molecule type" value="Genomic_DNA"/>
</dbReference>
<dbReference type="InterPro" id="IPR031585">
    <property type="entry name" value="OmpA_OmpF-like"/>
</dbReference>
<evidence type="ECO:0008006" key="4">
    <source>
        <dbReference type="Google" id="ProtNLM"/>
    </source>
</evidence>
<sequence length="256" mass="27891">MMRYILLAVLLLVSIIDTNAQEEIGPEKGDFTGSLLLGRGRFLQAGLTVPSPVPQSVSGDAPYINTMSNNNNELTNMIGAELRYFVTDRISILMSGGAIIRHTPGMTNIPGVITSSNASSIPEFESIVESNEVDLNLNLGGQYFFKTKYEKVHPYMGVTIPFYYAKRSQFDPAIDGGNIVDISERSVSLLGVGAQATAGIDYYFGEAFFIGAEIKTVNYVFAKTEKFAGPGFGERSAQTSTVSFLSQPFIRIGFKF</sequence>
<dbReference type="Gene3D" id="2.40.160.20">
    <property type="match status" value="1"/>
</dbReference>
<comment type="caution">
    <text evidence="2">The sequence shown here is derived from an EMBL/GenBank/DDBJ whole genome shotgun (WGS) entry which is preliminary data.</text>
</comment>
<evidence type="ECO:0000313" key="3">
    <source>
        <dbReference type="Proteomes" id="UP000007364"/>
    </source>
</evidence>
<dbReference type="RefSeq" id="WP_008990144.1">
    <property type="nucleotide sequence ID" value="NZ_AMSG01000001.1"/>
</dbReference>
<accession>K2PVX6</accession>
<organism evidence="2 3">
    <name type="scientific">Galbibacter marinus</name>
    <dbReference type="NCBI Taxonomy" id="555500"/>
    <lineage>
        <taxon>Bacteria</taxon>
        <taxon>Pseudomonadati</taxon>
        <taxon>Bacteroidota</taxon>
        <taxon>Flavobacteriia</taxon>
        <taxon>Flavobacteriales</taxon>
        <taxon>Flavobacteriaceae</taxon>
        <taxon>Galbibacter</taxon>
    </lineage>
</organism>
<proteinExistence type="predicted"/>
<feature type="chain" id="PRO_5003865683" description="Outer membrane protein beta-barrel domain-containing protein" evidence="1">
    <location>
        <begin position="21"/>
        <end position="256"/>
    </location>
</feature>
<dbReference type="Pfam" id="PF16961">
    <property type="entry name" value="OmpA_like"/>
    <property type="match status" value="1"/>
</dbReference>
<evidence type="ECO:0000256" key="1">
    <source>
        <dbReference type="SAM" id="SignalP"/>
    </source>
</evidence>